<evidence type="ECO:0000256" key="4">
    <source>
        <dbReference type="SAM" id="Phobius"/>
    </source>
</evidence>
<feature type="repeat" description="WD" evidence="3">
    <location>
        <begin position="1028"/>
        <end position="1069"/>
    </location>
</feature>
<dbReference type="EMBL" id="BAABDO010000039">
    <property type="protein sequence ID" value="GAA4141918.1"/>
    <property type="molecule type" value="Genomic_DNA"/>
</dbReference>
<keyword evidence="1 3" id="KW-0853">WD repeat</keyword>
<dbReference type="Pfam" id="PF24817">
    <property type="entry name" value="WD40_WDHD1_1st"/>
    <property type="match status" value="1"/>
</dbReference>
<dbReference type="PANTHER" id="PTHR19879">
    <property type="entry name" value="TRANSCRIPTION INITIATION FACTOR TFIID"/>
    <property type="match status" value="1"/>
</dbReference>
<keyword evidence="4" id="KW-1133">Transmembrane helix</keyword>
<dbReference type="InterPro" id="IPR057646">
    <property type="entry name" value="WD40_WDHD1_1st"/>
</dbReference>
<feature type="domain" description="WDHD1 first WD40" evidence="6">
    <location>
        <begin position="567"/>
        <end position="816"/>
    </location>
</feature>
<dbReference type="SUPFAM" id="SSF52540">
    <property type="entry name" value="P-loop containing nucleoside triphosphate hydrolases"/>
    <property type="match status" value="1"/>
</dbReference>
<evidence type="ECO:0000256" key="3">
    <source>
        <dbReference type="PROSITE-ProRule" id="PRU00221"/>
    </source>
</evidence>
<feature type="transmembrane region" description="Helical" evidence="4">
    <location>
        <begin position="46"/>
        <end position="66"/>
    </location>
</feature>
<dbReference type="Pfam" id="PF00400">
    <property type="entry name" value="WD40"/>
    <property type="match status" value="5"/>
</dbReference>
<dbReference type="PROSITE" id="PS00678">
    <property type="entry name" value="WD_REPEATS_1"/>
    <property type="match status" value="4"/>
</dbReference>
<dbReference type="InterPro" id="IPR015943">
    <property type="entry name" value="WD40/YVTN_repeat-like_dom_sf"/>
</dbReference>
<name>A0ABP7YV87_9ACTN</name>
<feature type="repeat" description="WD" evidence="3">
    <location>
        <begin position="691"/>
        <end position="732"/>
    </location>
</feature>
<dbReference type="Pfam" id="PF20703">
    <property type="entry name" value="nSTAND1"/>
    <property type="match status" value="1"/>
</dbReference>
<evidence type="ECO:0000256" key="1">
    <source>
        <dbReference type="ARBA" id="ARBA00022574"/>
    </source>
</evidence>
<evidence type="ECO:0000259" key="6">
    <source>
        <dbReference type="Pfam" id="PF24817"/>
    </source>
</evidence>
<dbReference type="CDD" id="cd00200">
    <property type="entry name" value="WD40"/>
    <property type="match status" value="2"/>
</dbReference>
<evidence type="ECO:0000259" key="5">
    <source>
        <dbReference type="Pfam" id="PF20703"/>
    </source>
</evidence>
<feature type="transmembrane region" description="Helical" evidence="4">
    <location>
        <begin position="150"/>
        <end position="172"/>
    </location>
</feature>
<keyword evidence="2" id="KW-0677">Repeat</keyword>
<evidence type="ECO:0000256" key="2">
    <source>
        <dbReference type="ARBA" id="ARBA00022737"/>
    </source>
</evidence>
<gene>
    <name evidence="7" type="ORF">GCM10022416_30400</name>
</gene>
<feature type="repeat" description="WD" evidence="3">
    <location>
        <begin position="775"/>
        <end position="816"/>
    </location>
</feature>
<dbReference type="InterPro" id="IPR001680">
    <property type="entry name" value="WD40_rpt"/>
</dbReference>
<dbReference type="PRINTS" id="PR00320">
    <property type="entry name" value="GPROTEINBRPT"/>
</dbReference>
<comment type="caution">
    <text evidence="7">The sequence shown here is derived from an EMBL/GenBank/DDBJ whole genome shotgun (WGS) entry which is preliminary data.</text>
</comment>
<dbReference type="Proteomes" id="UP001500266">
    <property type="component" value="Unassembled WGS sequence"/>
</dbReference>
<dbReference type="InterPro" id="IPR027417">
    <property type="entry name" value="P-loop_NTPase"/>
</dbReference>
<organism evidence="7 8">
    <name type="scientific">Actinomadura keratinilytica</name>
    <dbReference type="NCBI Taxonomy" id="547461"/>
    <lineage>
        <taxon>Bacteria</taxon>
        <taxon>Bacillati</taxon>
        <taxon>Actinomycetota</taxon>
        <taxon>Actinomycetes</taxon>
        <taxon>Streptosporangiales</taxon>
        <taxon>Thermomonosporaceae</taxon>
        <taxon>Actinomadura</taxon>
    </lineage>
</organism>
<feature type="domain" description="Novel STAND NTPase 1" evidence="5">
    <location>
        <begin position="82"/>
        <end position="465"/>
    </location>
</feature>
<feature type="repeat" description="WD" evidence="3">
    <location>
        <begin position="870"/>
        <end position="902"/>
    </location>
</feature>
<evidence type="ECO:0000313" key="7">
    <source>
        <dbReference type="EMBL" id="GAA4141918.1"/>
    </source>
</evidence>
<feature type="repeat" description="WD" evidence="3">
    <location>
        <begin position="733"/>
        <end position="774"/>
    </location>
</feature>
<dbReference type="Gene3D" id="3.40.50.300">
    <property type="entry name" value="P-loop containing nucleotide triphosphate hydrolases"/>
    <property type="match status" value="1"/>
</dbReference>
<dbReference type="InterPro" id="IPR049052">
    <property type="entry name" value="nSTAND1"/>
</dbReference>
<dbReference type="PROSITE" id="PS50294">
    <property type="entry name" value="WD_REPEATS_REGION"/>
    <property type="match status" value="10"/>
</dbReference>
<dbReference type="SUPFAM" id="SSF50978">
    <property type="entry name" value="WD40 repeat-like"/>
    <property type="match status" value="2"/>
</dbReference>
<dbReference type="InterPro" id="IPR020472">
    <property type="entry name" value="WD40_PAC1"/>
</dbReference>
<evidence type="ECO:0000313" key="8">
    <source>
        <dbReference type="Proteomes" id="UP001500266"/>
    </source>
</evidence>
<dbReference type="SMART" id="SM00320">
    <property type="entry name" value="WD40"/>
    <property type="match status" value="14"/>
</dbReference>
<feature type="repeat" description="WD" evidence="3">
    <location>
        <begin position="1112"/>
        <end position="1147"/>
    </location>
</feature>
<keyword evidence="8" id="KW-1185">Reference proteome</keyword>
<dbReference type="InterPro" id="IPR036322">
    <property type="entry name" value="WD40_repeat_dom_sf"/>
</dbReference>
<keyword evidence="4" id="KW-0812">Transmembrane</keyword>
<keyword evidence="4" id="KW-0472">Membrane</keyword>
<accession>A0ABP7YV87</accession>
<feature type="repeat" description="WD" evidence="3">
    <location>
        <begin position="1070"/>
        <end position="1111"/>
    </location>
</feature>
<feature type="repeat" description="WD" evidence="3">
    <location>
        <begin position="607"/>
        <end position="648"/>
    </location>
</feature>
<dbReference type="PANTHER" id="PTHR19879:SF9">
    <property type="entry name" value="TRANSCRIPTION INITIATION FACTOR TFIID SUBUNIT 5"/>
    <property type="match status" value="1"/>
</dbReference>
<feature type="repeat" description="WD" evidence="3">
    <location>
        <begin position="565"/>
        <end position="606"/>
    </location>
</feature>
<dbReference type="PROSITE" id="PS50082">
    <property type="entry name" value="WD_REPEATS_2"/>
    <property type="match status" value="12"/>
</dbReference>
<reference evidence="8" key="1">
    <citation type="journal article" date="2019" name="Int. J. Syst. Evol. Microbiol.">
        <title>The Global Catalogue of Microorganisms (GCM) 10K type strain sequencing project: providing services to taxonomists for standard genome sequencing and annotation.</title>
        <authorList>
            <consortium name="The Broad Institute Genomics Platform"/>
            <consortium name="The Broad Institute Genome Sequencing Center for Infectious Disease"/>
            <person name="Wu L."/>
            <person name="Ma J."/>
        </authorList>
    </citation>
    <scope>NUCLEOTIDE SEQUENCE [LARGE SCALE GENOMIC DNA]</scope>
    <source>
        <strain evidence="8">JCM 17316</strain>
    </source>
</reference>
<feature type="repeat" description="WD" evidence="3">
    <location>
        <begin position="817"/>
        <end position="850"/>
    </location>
</feature>
<feature type="repeat" description="WD" evidence="3">
    <location>
        <begin position="986"/>
        <end position="1027"/>
    </location>
</feature>
<dbReference type="RefSeq" id="WP_345021834.1">
    <property type="nucleotide sequence ID" value="NZ_BAABDO010000039.1"/>
</dbReference>
<proteinExistence type="predicted"/>
<protein>
    <submittedName>
        <fullName evidence="7">Uncharacterized protein</fullName>
    </submittedName>
</protein>
<dbReference type="InterPro" id="IPR019775">
    <property type="entry name" value="WD40_repeat_CS"/>
</dbReference>
<dbReference type="Gene3D" id="2.130.10.10">
    <property type="entry name" value="YVTN repeat-like/Quinoprotein amine dehydrogenase"/>
    <property type="match status" value="6"/>
</dbReference>
<feature type="repeat" description="WD" evidence="3">
    <location>
        <begin position="649"/>
        <end position="690"/>
    </location>
</feature>
<sequence length="1179" mass="129065">MRRRRGALLLQVLLVLLASLLGIVTNYATNVDDTPLVLRVLQKAAVPGIGVLILALIIGHVIAFRLESPAPQPRMWDQDRAPYPGLDAFTEGEAAVFFGRDVQIAELTRRLHASSERPSDRFVVLVGASGSGKSSLAQAGVMSRLRQRRWVILPVLTPGSNPIGALAAAAGAPDTAAAVRRLRRSPASLTDLLDESRRRGNRFRRMLLVIDQSEELLTLAGERERDLFLGAIAEALARDPRLWVLATVRIEFLRDFLDTSHAELFQSPVAIGTLGRSQLAQVIEQPAALVGLRFAPGLIEVMIEEAGTSDALPLLAYLLQELYFSVGPNALVTEDAYRALGGVAGALARQADYVVVELRGEQGVDAILSVLLKFVTIEGQDVTRRRVALEDLSADERAVVDAFVDARLLVTDVGDGRPYAQVAHEALFRQWPPLRQEVETRAEQLRRRGELERWAADWEHSGRSADYLLTGERLTLARQWFAGLEEAGQASGEVRALIEASQRRDLAFLRRVSDGIAEHVLTNAERYPELSTMLSLAALSDCPPTQAARRALMTALAFNHLSDVLEGHTDAVRNLAWSPDGSRIATASRDGTARIWDAATGDTVTVIDGHDDMVEMVAWSPDSTKVATASRDRTVGIWDAATGQRRASLTEATDVVRCVAWSPDGRWVAAGSRDLVVRVYEAATARLIRELHGHADNILGLAWSPDGARLASGSHERAVRVWDVETGEQCAMLEGPEDFVEGVAWHPDGEHVAAASGDQTVRFWHAATGRQDMLIRAHEERVWNVAWSPDGTRLASCGADRTARVWDPASAQEIAALRGHDGDVWGVSWSPDGSRLATASGDRTARVWHLTPRGVEETLLTGHRGPLRGAIHWSGARQQIVTCSDDGSVRFWDRESERQTVVISRHRDAVLGIASAGSVLFTCSADKTMTAWDVRPGVPARMLWSVDHADAVPEAIALAGDRLATAGRDRRIRLWSRADGSLLGELTGHRDWVTGVAWSPGGVLLASTSDDRTARIWDTGNARELTVLRGHDNWVDDVSWSPDERFVVTCSADRTARIWSAASGDQVAVLEGHEARVHAVAWSPDGTRIATASYDRTVRVWDARRGTEVGIIGVHRDRVTSAVWTPDSRYVITGSFDGTARLWKAETDLDELKAVARTRVFRPLSDDERRAHMLPVPDQ</sequence>